<feature type="compositionally biased region" description="Basic and acidic residues" evidence="1">
    <location>
        <begin position="21"/>
        <end position="36"/>
    </location>
</feature>
<sequence>MSSTAHRKNTYTPNQQSGRLEVTDRHPEFIPVRDSKNPTGPTLLIPNSAWTTFITTVTTTNGSLTS</sequence>
<evidence type="ECO:0000259" key="2">
    <source>
        <dbReference type="Pfam" id="PF04149"/>
    </source>
</evidence>
<organism evidence="3 4">
    <name type="scientific">Streptomyces gamaensis</name>
    <dbReference type="NCBI Taxonomy" id="1763542"/>
    <lineage>
        <taxon>Bacteria</taxon>
        <taxon>Bacillati</taxon>
        <taxon>Actinomycetota</taxon>
        <taxon>Actinomycetes</taxon>
        <taxon>Kitasatosporales</taxon>
        <taxon>Streptomycetaceae</taxon>
        <taxon>Streptomyces</taxon>
    </lineage>
</organism>
<proteinExistence type="predicted"/>
<dbReference type="EMBL" id="JBHSPB010000001">
    <property type="protein sequence ID" value="MFC5718626.1"/>
    <property type="molecule type" value="Genomic_DNA"/>
</dbReference>
<name>A0ABW0YQ00_9ACTN</name>
<dbReference type="Proteomes" id="UP001596083">
    <property type="component" value="Unassembled WGS sequence"/>
</dbReference>
<reference evidence="4" key="1">
    <citation type="journal article" date="2019" name="Int. J. Syst. Evol. Microbiol.">
        <title>The Global Catalogue of Microorganisms (GCM) 10K type strain sequencing project: providing services to taxonomists for standard genome sequencing and annotation.</title>
        <authorList>
            <consortium name="The Broad Institute Genomics Platform"/>
            <consortium name="The Broad Institute Genome Sequencing Center for Infectious Disease"/>
            <person name="Wu L."/>
            <person name="Ma J."/>
        </authorList>
    </citation>
    <scope>NUCLEOTIDE SEQUENCE [LARGE SCALE GENOMIC DNA]</scope>
    <source>
        <strain evidence="4">CGMCC 4.7304</strain>
    </source>
</reference>
<protein>
    <submittedName>
        <fullName evidence="3">DUF397 domain-containing protein</fullName>
    </submittedName>
</protein>
<gene>
    <name evidence="3" type="ORF">ACFP1Z_00330</name>
</gene>
<dbReference type="InterPro" id="IPR007278">
    <property type="entry name" value="DUF397"/>
</dbReference>
<keyword evidence="4" id="KW-1185">Reference proteome</keyword>
<accession>A0ABW0YQ00</accession>
<evidence type="ECO:0000256" key="1">
    <source>
        <dbReference type="SAM" id="MobiDB-lite"/>
    </source>
</evidence>
<dbReference type="RefSeq" id="WP_390313595.1">
    <property type="nucleotide sequence ID" value="NZ_JBHSPB010000001.1"/>
</dbReference>
<evidence type="ECO:0000313" key="4">
    <source>
        <dbReference type="Proteomes" id="UP001596083"/>
    </source>
</evidence>
<feature type="domain" description="DUF397" evidence="2">
    <location>
        <begin position="7"/>
        <end position="57"/>
    </location>
</feature>
<dbReference type="Pfam" id="PF04149">
    <property type="entry name" value="DUF397"/>
    <property type="match status" value="1"/>
</dbReference>
<feature type="region of interest" description="Disordered" evidence="1">
    <location>
        <begin position="1"/>
        <end position="43"/>
    </location>
</feature>
<comment type="caution">
    <text evidence="3">The sequence shown here is derived from an EMBL/GenBank/DDBJ whole genome shotgun (WGS) entry which is preliminary data.</text>
</comment>
<evidence type="ECO:0000313" key="3">
    <source>
        <dbReference type="EMBL" id="MFC5718626.1"/>
    </source>
</evidence>